<evidence type="ECO:0000313" key="2">
    <source>
        <dbReference type="Proteomes" id="UP000029549"/>
    </source>
</evidence>
<dbReference type="Proteomes" id="UP000029549">
    <property type="component" value="Unassembled WGS sequence"/>
</dbReference>
<gene>
    <name evidence="1" type="ORF">P608_11425</name>
</gene>
<protein>
    <submittedName>
        <fullName evidence="1">Uncharacterized protein</fullName>
    </submittedName>
</protein>
<dbReference type="RefSeq" id="WP_131367699.1">
    <property type="nucleotide sequence ID" value="NZ_AWTO01000143.1"/>
</dbReference>
<sequence length="86" mass="9130">MPFSGENQVIVIDVHSISAASTGWLFDDDSGDRVACFALVTVTDPAAIGAINEKMVIPIRASELTAELLGLEIIPSERSITDVSEI</sequence>
<dbReference type="EMBL" id="AWTP01000107">
    <property type="protein sequence ID" value="KGH12164.1"/>
    <property type="molecule type" value="Genomic_DNA"/>
</dbReference>
<comment type="caution">
    <text evidence="1">The sequence shown here is derived from an EMBL/GenBank/DDBJ whole genome shotgun (WGS) entry which is preliminary data.</text>
</comment>
<name>A0A0E3CGK8_9BURK</name>
<proteinExistence type="predicted"/>
<accession>A0A0E3CGK8</accession>
<evidence type="ECO:0000313" key="1">
    <source>
        <dbReference type="EMBL" id="KGH12164.1"/>
    </source>
</evidence>
<organism evidence="1 2">
    <name type="scientific">Comamonas thiooxydans</name>
    <dbReference type="NCBI Taxonomy" id="363952"/>
    <lineage>
        <taxon>Bacteria</taxon>
        <taxon>Pseudomonadati</taxon>
        <taxon>Pseudomonadota</taxon>
        <taxon>Betaproteobacteria</taxon>
        <taxon>Burkholderiales</taxon>
        <taxon>Comamonadaceae</taxon>
        <taxon>Comamonas</taxon>
    </lineage>
</organism>
<keyword evidence="2" id="KW-1185">Reference proteome</keyword>
<dbReference type="AlphaFoldDB" id="A0A0E3CGK8"/>
<reference evidence="1 2" key="1">
    <citation type="submission" date="2013-09" db="EMBL/GenBank/DDBJ databases">
        <title>High correlation between genotypes and phenotypes of environmental bacteria Comamonas testosteroni strains.</title>
        <authorList>
            <person name="Liu L."/>
            <person name="Zhu W."/>
            <person name="Xia X."/>
            <person name="Xu B."/>
            <person name="Luo M."/>
            <person name="Wang G."/>
        </authorList>
    </citation>
    <scope>NUCLEOTIDE SEQUENCE [LARGE SCALE GENOMIC DNA]</scope>
    <source>
        <strain evidence="1 2">DF2</strain>
    </source>
</reference>